<dbReference type="Gene3D" id="2.40.400.10">
    <property type="entry name" value="Acetoacetate decarboxylase-like"/>
    <property type="match status" value="1"/>
</dbReference>
<reference evidence="2" key="1">
    <citation type="journal article" date="2019" name="Int. J. Syst. Evol. Microbiol.">
        <title>The Global Catalogue of Microorganisms (GCM) 10K type strain sequencing project: providing services to taxonomists for standard genome sequencing and annotation.</title>
        <authorList>
            <consortium name="The Broad Institute Genomics Platform"/>
            <consortium name="The Broad Institute Genome Sequencing Center for Infectious Disease"/>
            <person name="Wu L."/>
            <person name="Ma J."/>
        </authorList>
    </citation>
    <scope>NUCLEOTIDE SEQUENCE [LARGE SCALE GENOMIC DNA]</scope>
    <source>
        <strain evidence="2">CGMCC 1.5362</strain>
    </source>
</reference>
<protein>
    <submittedName>
        <fullName evidence="1">Uncharacterized protein</fullName>
    </submittedName>
</protein>
<proteinExistence type="predicted"/>
<name>A0ABQ2FDQ7_9MICO</name>
<keyword evidence="2" id="KW-1185">Reference proteome</keyword>
<organism evidence="1 2">
    <name type="scientific">Ornithinimicrobium pekingense</name>
    <dbReference type="NCBI Taxonomy" id="384677"/>
    <lineage>
        <taxon>Bacteria</taxon>
        <taxon>Bacillati</taxon>
        <taxon>Actinomycetota</taxon>
        <taxon>Actinomycetes</taxon>
        <taxon>Micrococcales</taxon>
        <taxon>Ornithinimicrobiaceae</taxon>
        <taxon>Ornithinimicrobium</taxon>
    </lineage>
</organism>
<sequence length="320" mass="34110">MRTADPHIPAPEVDQDFFGWEEQAGGGSGSFAAGGRMVAHRVEAFHTVHTASMQAVRELLPSEQLRPARWSQDRGLVFVAALHLRDVTTRDGSGTTLALPPFAAVAVGVLPTAPSDVPRLAPYRHPLRGFVLHLAVTDVVAARTGRAAGLPAFVADLAVHDSPHRRHVAVTEAGHGILELRAHVHGHARPEHSPVVLCSALDGQLVQMPGRFFGHRQLMLGGDDGAFLLPGLHPVAEHLRALRADSAALVTVNHVGARMVLDGPRSVGEASVYAGHLPDPEQSRGRWTVAYPDTPPLDQYAAPADEAVEVPPARRLKALG</sequence>
<dbReference type="SUPFAM" id="SSF160104">
    <property type="entry name" value="Acetoacetate decarboxylase-like"/>
    <property type="match status" value="1"/>
</dbReference>
<evidence type="ECO:0000313" key="1">
    <source>
        <dbReference type="EMBL" id="GGK77596.1"/>
    </source>
</evidence>
<gene>
    <name evidence="1" type="ORF">GCM10011509_27680</name>
</gene>
<comment type="caution">
    <text evidence="1">The sequence shown here is derived from an EMBL/GenBank/DDBJ whole genome shotgun (WGS) entry which is preliminary data.</text>
</comment>
<dbReference type="Proteomes" id="UP000662111">
    <property type="component" value="Unassembled WGS sequence"/>
</dbReference>
<dbReference type="InterPro" id="IPR023375">
    <property type="entry name" value="ADC_dom_sf"/>
</dbReference>
<accession>A0ABQ2FDQ7</accession>
<dbReference type="RefSeq" id="WP_022922038.1">
    <property type="nucleotide sequence ID" value="NZ_BMLB01000006.1"/>
</dbReference>
<evidence type="ECO:0000313" key="2">
    <source>
        <dbReference type="Proteomes" id="UP000662111"/>
    </source>
</evidence>
<dbReference type="EMBL" id="BMLB01000006">
    <property type="protein sequence ID" value="GGK77596.1"/>
    <property type="molecule type" value="Genomic_DNA"/>
</dbReference>